<reference evidence="2" key="1">
    <citation type="submission" date="2022-12" db="EMBL/GenBank/DDBJ databases">
        <authorList>
            <person name="Alioto T."/>
            <person name="Alioto T."/>
            <person name="Gomez Garrido J."/>
        </authorList>
    </citation>
    <scope>NUCLEOTIDE SEQUENCE</scope>
</reference>
<dbReference type="InterPro" id="IPR027968">
    <property type="entry name" value="JHY"/>
</dbReference>
<feature type="compositionally biased region" description="Basic and acidic residues" evidence="1">
    <location>
        <begin position="631"/>
        <end position="651"/>
    </location>
</feature>
<dbReference type="Pfam" id="PF15261">
    <property type="entry name" value="JHY"/>
    <property type="match status" value="1"/>
</dbReference>
<evidence type="ECO:0000256" key="1">
    <source>
        <dbReference type="SAM" id="MobiDB-lite"/>
    </source>
</evidence>
<gene>
    <name evidence="2" type="ORF">PODLI_1B003653</name>
</gene>
<feature type="compositionally biased region" description="Basic and acidic residues" evidence="1">
    <location>
        <begin position="693"/>
        <end position="703"/>
    </location>
</feature>
<proteinExistence type="predicted"/>
<accession>A0AA35LFX5</accession>
<dbReference type="GO" id="GO:0035082">
    <property type="term" value="P:axoneme assembly"/>
    <property type="evidence" value="ECO:0007669"/>
    <property type="project" value="TreeGrafter"/>
</dbReference>
<dbReference type="Proteomes" id="UP001178461">
    <property type="component" value="Chromosome 15"/>
</dbReference>
<feature type="region of interest" description="Disordered" evidence="1">
    <location>
        <begin position="631"/>
        <end position="716"/>
    </location>
</feature>
<dbReference type="EMBL" id="OX395141">
    <property type="protein sequence ID" value="CAI5795258.1"/>
    <property type="molecule type" value="Genomic_DNA"/>
</dbReference>
<feature type="compositionally biased region" description="Acidic residues" evidence="1">
    <location>
        <begin position="65"/>
        <end position="82"/>
    </location>
</feature>
<organism evidence="2 3">
    <name type="scientific">Podarcis lilfordi</name>
    <name type="common">Lilford's wall lizard</name>
    <dbReference type="NCBI Taxonomy" id="74358"/>
    <lineage>
        <taxon>Eukaryota</taxon>
        <taxon>Metazoa</taxon>
        <taxon>Chordata</taxon>
        <taxon>Craniata</taxon>
        <taxon>Vertebrata</taxon>
        <taxon>Euteleostomi</taxon>
        <taxon>Lepidosauria</taxon>
        <taxon>Squamata</taxon>
        <taxon>Bifurcata</taxon>
        <taxon>Unidentata</taxon>
        <taxon>Episquamata</taxon>
        <taxon>Laterata</taxon>
        <taxon>Lacertibaenia</taxon>
        <taxon>Lacertidae</taxon>
        <taxon>Podarcis</taxon>
    </lineage>
</organism>
<name>A0AA35LFX5_9SAUR</name>
<feature type="region of interest" description="Disordered" evidence="1">
    <location>
        <begin position="271"/>
        <end position="313"/>
    </location>
</feature>
<sequence>MNAKSPLSQNGLVQPHVHYSFLETASEGLSQSDSDSESLAQEIQYQLELQKRIHKSEELVGQSGDELEEDSLDENSLDEDSLEEKCLSGGGEEISDGEETQVPSRSGAGKENCSHASNEKETVDRYSELRYNPNWKNNKKAVGFVELDGCPPEEDEDLPVLSIDSNGSPSQFRFIYRHRQHQERPQNRPPVFDRELLNSCDQPAKVSNGSCGLYNKEQEVVVLCHYNSCSSIHSDSSSTQMKEFKPRPEKDFVEKNKLTLGLVIQENNSYLQRHGKKQREDHEEEAHPYQWPETGRTDPSQAAPPNESSLQHPLGAQVELRSQYGRCHNLLEFENACADSSSYREAPDSEQDARRLLHHRLHPKPFAAPLAARRSGQDSPFSPDSAYVVHQDGKQNSMNLTFARNPLQPSSYQNFTGFPSPCTGEKKKYRCDPENASGSRHQYPYRHTVSEPRSTARHGKCWNLVGHKSFSDAYNANLQQPVNGEVLSWNPRQIYTKKTLGSYVSGNSEPSQPPAHTPVRALSPATRLIQAAERHHREISQLADDHLAVSQFTAMFPPIIQRGESDSQLNMESCEQTRQPILSRSNSEGYLIQMEKQKERKENRKGSRTKGYMKMDLKLGGLGPDYETIKEKSEKMKQQKEYAKQVKEHNMKNISSARKPQPRHDNKSALSRQKALEYAKTIPKPKLYVSRPSEQEPKDEKNLARTLNGENLPPISSLESLQNRHEKEKQVVAAFKTLHIV</sequence>
<feature type="compositionally biased region" description="Basic and acidic residues" evidence="1">
    <location>
        <begin position="278"/>
        <end position="287"/>
    </location>
</feature>
<keyword evidence="3" id="KW-1185">Reference proteome</keyword>
<evidence type="ECO:0008006" key="4">
    <source>
        <dbReference type="Google" id="ProtNLM"/>
    </source>
</evidence>
<evidence type="ECO:0000313" key="3">
    <source>
        <dbReference type="Proteomes" id="UP001178461"/>
    </source>
</evidence>
<dbReference type="PANTHER" id="PTHR14726">
    <property type="entry name" value="JHY PROTEIN HOMOLOG"/>
    <property type="match status" value="1"/>
</dbReference>
<feature type="region of interest" description="Disordered" evidence="1">
    <location>
        <begin position="56"/>
        <end position="125"/>
    </location>
</feature>
<evidence type="ECO:0000313" key="2">
    <source>
        <dbReference type="EMBL" id="CAI5795258.1"/>
    </source>
</evidence>
<dbReference type="PANTHER" id="PTHR14726:SF1">
    <property type="entry name" value="JHY PROTEIN HOMOLOG"/>
    <property type="match status" value="1"/>
</dbReference>
<dbReference type="AlphaFoldDB" id="A0AA35LFX5"/>
<protein>
    <recommendedName>
        <fullName evidence="4">Junctional cadherin complex regulator</fullName>
    </recommendedName>
</protein>